<dbReference type="Proteomes" id="UP000611945">
    <property type="component" value="Unassembled WGS sequence"/>
</dbReference>
<evidence type="ECO:0000313" key="3">
    <source>
        <dbReference type="Proteomes" id="UP000611945"/>
    </source>
</evidence>
<keyword evidence="2" id="KW-0808">Transferase</keyword>
<dbReference type="SUPFAM" id="SSF48452">
    <property type="entry name" value="TPR-like"/>
    <property type="match status" value="1"/>
</dbReference>
<reference evidence="2 3" key="1">
    <citation type="submission" date="2020-08" db="EMBL/GenBank/DDBJ databases">
        <title>A Genomic Blueprint of the Chicken Gut Microbiome.</title>
        <authorList>
            <person name="Gilroy R."/>
            <person name="Ravi A."/>
            <person name="Getino M."/>
            <person name="Pursley I."/>
            <person name="Horton D.L."/>
            <person name="Alikhan N.-F."/>
            <person name="Baker D."/>
            <person name="Gharbi K."/>
            <person name="Hall N."/>
            <person name="Watson M."/>
            <person name="Adriaenssens E.M."/>
            <person name="Foster-Nyarko E."/>
            <person name="Jarju S."/>
            <person name="Secka A."/>
            <person name="Antonio M."/>
            <person name="Oren A."/>
            <person name="Chaudhuri R."/>
            <person name="La Ragione R.M."/>
            <person name="Hildebrand F."/>
            <person name="Pallen M.J."/>
        </authorList>
    </citation>
    <scope>NUCLEOTIDE SEQUENCE [LARGE SCALE GENOMIC DNA]</scope>
    <source>
        <strain evidence="2 3">Sa2CUA2</strain>
    </source>
</reference>
<dbReference type="RefSeq" id="WP_251837136.1">
    <property type="nucleotide sequence ID" value="NZ_JACSQG010000008.1"/>
</dbReference>
<dbReference type="Gene3D" id="3.40.50.150">
    <property type="entry name" value="Vaccinia Virus protein VP39"/>
    <property type="match status" value="1"/>
</dbReference>
<dbReference type="Pfam" id="PF08241">
    <property type="entry name" value="Methyltransf_11"/>
    <property type="match status" value="1"/>
</dbReference>
<dbReference type="Gene3D" id="1.25.40.10">
    <property type="entry name" value="Tetratricopeptide repeat domain"/>
    <property type="match status" value="1"/>
</dbReference>
<evidence type="ECO:0000313" key="2">
    <source>
        <dbReference type="EMBL" id="MBD7978354.1"/>
    </source>
</evidence>
<accession>A0ABR8TRE7</accession>
<keyword evidence="3" id="KW-1185">Reference proteome</keyword>
<comment type="caution">
    <text evidence="2">The sequence shown here is derived from an EMBL/GenBank/DDBJ whole genome shotgun (WGS) entry which is preliminary data.</text>
</comment>
<dbReference type="EMBL" id="JACSQG010000008">
    <property type="protein sequence ID" value="MBD7978354.1"/>
    <property type="molecule type" value="Genomic_DNA"/>
</dbReference>
<name>A0ABR8TRE7_9PSED</name>
<dbReference type="InterPro" id="IPR029063">
    <property type="entry name" value="SAM-dependent_MTases_sf"/>
</dbReference>
<protein>
    <submittedName>
        <fullName evidence="2">Class I SAM-dependent methyltransferase</fullName>
    </submittedName>
</protein>
<sequence>METISQARQTAELLFSRGEYANALALLEKIESVVGAHSELANDIAIVHYRLGNIPKSMHYFRNALTHQGEKEHRVANNLLAIIEEITLKGAAPSSMLSSDVVCPVCNTEAIRFNPIPEAYRQIAKKHGFEHFGKGEMTAHDTYSCSACGASDRERIYALWIEQEIQRGGLRQGDKVIHFAPEAGLSRVLRKKGFQYATADLGMAGVDYKVDLQNLPFENESFDFFICSHVLEHVASDDAAIQELLRITRKGGFGILMAPIIVGLEKTLEDPGVTDPAERWRLYGQDDHVRLYAHEDYVSKIEKHGFQLDQLGMDYFGKELFEKLGLKETTVLYIARKLD</sequence>
<keyword evidence="2" id="KW-0489">Methyltransferase</keyword>
<dbReference type="SUPFAM" id="SSF53335">
    <property type="entry name" value="S-adenosyl-L-methionine-dependent methyltransferases"/>
    <property type="match status" value="1"/>
</dbReference>
<dbReference type="GO" id="GO:0032259">
    <property type="term" value="P:methylation"/>
    <property type="evidence" value="ECO:0007669"/>
    <property type="project" value="UniProtKB-KW"/>
</dbReference>
<proteinExistence type="predicted"/>
<dbReference type="InterPro" id="IPR013216">
    <property type="entry name" value="Methyltransf_11"/>
</dbReference>
<evidence type="ECO:0000259" key="1">
    <source>
        <dbReference type="Pfam" id="PF08241"/>
    </source>
</evidence>
<gene>
    <name evidence="2" type="ORF">H9642_14310</name>
</gene>
<organism evidence="2 3">
    <name type="scientific">Serpens gallinarum</name>
    <dbReference type="NCBI Taxonomy" id="2763075"/>
    <lineage>
        <taxon>Bacteria</taxon>
        <taxon>Pseudomonadati</taxon>
        <taxon>Pseudomonadota</taxon>
        <taxon>Gammaproteobacteria</taxon>
        <taxon>Pseudomonadales</taxon>
        <taxon>Pseudomonadaceae</taxon>
        <taxon>Pseudomonas</taxon>
    </lineage>
</organism>
<feature type="domain" description="Methyltransferase type 11" evidence="1">
    <location>
        <begin position="206"/>
        <end position="254"/>
    </location>
</feature>
<dbReference type="GO" id="GO:0008168">
    <property type="term" value="F:methyltransferase activity"/>
    <property type="evidence" value="ECO:0007669"/>
    <property type="project" value="UniProtKB-KW"/>
</dbReference>
<dbReference type="InterPro" id="IPR011990">
    <property type="entry name" value="TPR-like_helical_dom_sf"/>
</dbReference>